<proteinExistence type="predicted"/>
<evidence type="ECO:0000313" key="2">
    <source>
        <dbReference type="EMBL" id="GGY82188.1"/>
    </source>
</evidence>
<keyword evidence="2" id="KW-0489">Methyltransferase</keyword>
<dbReference type="EMBL" id="BMXV01000008">
    <property type="protein sequence ID" value="GGY82188.1"/>
    <property type="molecule type" value="Genomic_DNA"/>
</dbReference>
<dbReference type="GO" id="GO:0008168">
    <property type="term" value="F:methyltransferase activity"/>
    <property type="evidence" value="ECO:0007669"/>
    <property type="project" value="UniProtKB-KW"/>
</dbReference>
<name>A0ABQ3B6X6_9GAMM</name>
<dbReference type="GO" id="GO:0032259">
    <property type="term" value="P:methylation"/>
    <property type="evidence" value="ECO:0007669"/>
    <property type="project" value="UniProtKB-KW"/>
</dbReference>
<dbReference type="Gene3D" id="3.40.50.150">
    <property type="entry name" value="Vaccinia Virus protein VP39"/>
    <property type="match status" value="1"/>
</dbReference>
<dbReference type="Proteomes" id="UP000601597">
    <property type="component" value="Unassembled WGS sequence"/>
</dbReference>
<feature type="domain" description="Methyltransferase type 11" evidence="1">
    <location>
        <begin position="97"/>
        <end position="145"/>
    </location>
</feature>
<dbReference type="SUPFAM" id="SSF53335">
    <property type="entry name" value="S-adenosyl-L-methionine-dependent methyltransferases"/>
    <property type="match status" value="1"/>
</dbReference>
<dbReference type="InterPro" id="IPR013216">
    <property type="entry name" value="Methyltransf_11"/>
</dbReference>
<reference evidence="3" key="1">
    <citation type="journal article" date="2019" name="Int. J. Syst. Evol. Microbiol.">
        <title>The Global Catalogue of Microorganisms (GCM) 10K type strain sequencing project: providing services to taxonomists for standard genome sequencing and annotation.</title>
        <authorList>
            <consortium name="The Broad Institute Genomics Platform"/>
            <consortium name="The Broad Institute Genome Sequencing Center for Infectious Disease"/>
            <person name="Wu L."/>
            <person name="Ma J."/>
        </authorList>
    </citation>
    <scope>NUCLEOTIDE SEQUENCE [LARGE SCALE GENOMIC DNA]</scope>
    <source>
        <strain evidence="3">KCTC 22280</strain>
    </source>
</reference>
<evidence type="ECO:0000313" key="3">
    <source>
        <dbReference type="Proteomes" id="UP000601597"/>
    </source>
</evidence>
<dbReference type="RefSeq" id="WP_189577828.1">
    <property type="nucleotide sequence ID" value="NZ_BMXV01000008.1"/>
</dbReference>
<comment type="caution">
    <text evidence="2">The sequence shown here is derived from an EMBL/GenBank/DDBJ whole genome shotgun (WGS) entry which is preliminary data.</text>
</comment>
<organism evidence="2 3">
    <name type="scientific">Marinobacter zhanjiangensis</name>
    <dbReference type="NCBI Taxonomy" id="578215"/>
    <lineage>
        <taxon>Bacteria</taxon>
        <taxon>Pseudomonadati</taxon>
        <taxon>Pseudomonadota</taxon>
        <taxon>Gammaproteobacteria</taxon>
        <taxon>Pseudomonadales</taxon>
        <taxon>Marinobacteraceae</taxon>
        <taxon>Marinobacter</taxon>
    </lineage>
</organism>
<keyword evidence="3" id="KW-1185">Reference proteome</keyword>
<accession>A0ABQ3B6X6</accession>
<evidence type="ECO:0000259" key="1">
    <source>
        <dbReference type="Pfam" id="PF08241"/>
    </source>
</evidence>
<protein>
    <submittedName>
        <fullName evidence="2">SAM-dependent methyltransferase</fullName>
    </submittedName>
</protein>
<gene>
    <name evidence="2" type="ORF">GCM10007071_31970</name>
</gene>
<dbReference type="CDD" id="cd02440">
    <property type="entry name" value="AdoMet_MTases"/>
    <property type="match status" value="1"/>
</dbReference>
<sequence length="286" mass="32794">MANNQGWKWLRIFRRGRRRQPDYRACHRSFEAWFQSSLGQALLEDQRACVRTHVADLGGARQLHIALSNRLPLAPDTDFTQHIVATPYWRKDLPEGVVVCDPDELPFPSGSVDLVILHHTADFTAWPHQVLRESTRVLRGGGQLLVLGFNPLSSWGIRRLLSRRRRGPWCGRFLLRSRMEDWLNLLDCSVDRSGTYFFRLPLQSESLAERRSLLEYAGTQGMLPLGAYYCVLATKRVCSPIARRWAWRPGKVIPMPAPGTLGITRRGYGDEAEPLRTEANYSDRNR</sequence>
<keyword evidence="2" id="KW-0808">Transferase</keyword>
<dbReference type="InterPro" id="IPR029063">
    <property type="entry name" value="SAM-dependent_MTases_sf"/>
</dbReference>
<dbReference type="Pfam" id="PF08241">
    <property type="entry name" value="Methyltransf_11"/>
    <property type="match status" value="1"/>
</dbReference>